<gene>
    <name evidence="15" type="ordered locus">Namu_2392</name>
</gene>
<keyword evidence="7 10" id="KW-0067">ATP-binding</keyword>
<keyword evidence="5 10" id="KW-0547">Nucleotide-binding</keyword>
<keyword evidence="12" id="KW-0472">Membrane</keyword>
<dbReference type="FunCoup" id="C8X6B1">
    <property type="interactions" value="2"/>
</dbReference>
<dbReference type="GO" id="GO:0005524">
    <property type="term" value="F:ATP binding"/>
    <property type="evidence" value="ECO:0007669"/>
    <property type="project" value="UniProtKB-UniRule"/>
</dbReference>
<dbReference type="PROSITE" id="PS51178">
    <property type="entry name" value="PASTA"/>
    <property type="match status" value="4"/>
</dbReference>
<dbReference type="EC" id="2.7.11.1" evidence="1"/>
<evidence type="ECO:0000313" key="15">
    <source>
        <dbReference type="EMBL" id="ACV78766.1"/>
    </source>
</evidence>
<evidence type="ECO:0000259" key="13">
    <source>
        <dbReference type="PROSITE" id="PS50011"/>
    </source>
</evidence>
<feature type="domain" description="Protein kinase" evidence="13">
    <location>
        <begin position="5"/>
        <end position="291"/>
    </location>
</feature>
<organism evidence="15 16">
    <name type="scientific">Nakamurella multipartita (strain ATCC 700099 / DSM 44233 / CIP 104796 / JCM 9543 / NBRC 105858 / Y-104)</name>
    <name type="common">Microsphaera multipartita</name>
    <dbReference type="NCBI Taxonomy" id="479431"/>
    <lineage>
        <taxon>Bacteria</taxon>
        <taxon>Bacillati</taxon>
        <taxon>Actinomycetota</taxon>
        <taxon>Actinomycetes</taxon>
        <taxon>Nakamurellales</taxon>
        <taxon>Nakamurellaceae</taxon>
        <taxon>Nakamurella</taxon>
    </lineage>
</organism>
<dbReference type="PROSITE" id="PS50011">
    <property type="entry name" value="PROTEIN_KINASE_DOM"/>
    <property type="match status" value="1"/>
</dbReference>
<dbReference type="SUPFAM" id="SSF56112">
    <property type="entry name" value="Protein kinase-like (PK-like)"/>
    <property type="match status" value="1"/>
</dbReference>
<evidence type="ECO:0000256" key="12">
    <source>
        <dbReference type="SAM" id="Phobius"/>
    </source>
</evidence>
<feature type="domain" description="PASTA" evidence="14">
    <location>
        <begin position="634"/>
        <end position="702"/>
    </location>
</feature>
<dbReference type="STRING" id="479431.Namu_2392"/>
<evidence type="ECO:0000313" key="16">
    <source>
        <dbReference type="Proteomes" id="UP000002218"/>
    </source>
</evidence>
<evidence type="ECO:0000256" key="7">
    <source>
        <dbReference type="ARBA" id="ARBA00022840"/>
    </source>
</evidence>
<evidence type="ECO:0000256" key="4">
    <source>
        <dbReference type="ARBA" id="ARBA00022737"/>
    </source>
</evidence>
<comment type="catalytic activity">
    <reaction evidence="9">
        <text>L-seryl-[protein] + ATP = O-phospho-L-seryl-[protein] + ADP + H(+)</text>
        <dbReference type="Rhea" id="RHEA:17989"/>
        <dbReference type="Rhea" id="RHEA-COMP:9863"/>
        <dbReference type="Rhea" id="RHEA-COMP:11604"/>
        <dbReference type="ChEBI" id="CHEBI:15378"/>
        <dbReference type="ChEBI" id="CHEBI:29999"/>
        <dbReference type="ChEBI" id="CHEBI:30616"/>
        <dbReference type="ChEBI" id="CHEBI:83421"/>
        <dbReference type="ChEBI" id="CHEBI:456216"/>
        <dbReference type="EC" id="2.7.11.1"/>
    </reaction>
</comment>
<dbReference type="InterPro" id="IPR011009">
    <property type="entry name" value="Kinase-like_dom_sf"/>
</dbReference>
<dbReference type="KEGG" id="nml:Namu_2392"/>
<feature type="region of interest" description="Disordered" evidence="11">
    <location>
        <begin position="295"/>
        <end position="328"/>
    </location>
</feature>
<dbReference type="SMART" id="SM00740">
    <property type="entry name" value="PASTA"/>
    <property type="match status" value="5"/>
</dbReference>
<evidence type="ECO:0000256" key="2">
    <source>
        <dbReference type="ARBA" id="ARBA00022527"/>
    </source>
</evidence>
<dbReference type="InterPro" id="IPR005543">
    <property type="entry name" value="PASTA_dom"/>
</dbReference>
<keyword evidence="2 15" id="KW-0723">Serine/threonine-protein kinase</keyword>
<dbReference type="Pfam" id="PF03793">
    <property type="entry name" value="PASTA"/>
    <property type="match status" value="4"/>
</dbReference>
<feature type="domain" description="PASTA" evidence="14">
    <location>
        <begin position="496"/>
        <end position="562"/>
    </location>
</feature>
<name>C8X6B1_NAKMY</name>
<keyword evidence="12" id="KW-1133">Transmembrane helix</keyword>
<feature type="binding site" evidence="10">
    <location>
        <position position="34"/>
    </location>
    <ligand>
        <name>ATP</name>
        <dbReference type="ChEBI" id="CHEBI:30616"/>
    </ligand>
</feature>
<dbReference type="Gene3D" id="3.30.10.20">
    <property type="match status" value="5"/>
</dbReference>
<dbReference type="eggNOG" id="COG0515">
    <property type="taxonomic scope" value="Bacteria"/>
</dbReference>
<evidence type="ECO:0000256" key="9">
    <source>
        <dbReference type="ARBA" id="ARBA00048679"/>
    </source>
</evidence>
<evidence type="ECO:0000256" key="1">
    <source>
        <dbReference type="ARBA" id="ARBA00012513"/>
    </source>
</evidence>
<dbReference type="PANTHER" id="PTHR43289">
    <property type="entry name" value="MITOGEN-ACTIVATED PROTEIN KINASE KINASE KINASE 20-RELATED"/>
    <property type="match status" value="1"/>
</dbReference>
<accession>C8X6B1</accession>
<dbReference type="PROSITE" id="PS00107">
    <property type="entry name" value="PROTEIN_KINASE_ATP"/>
    <property type="match status" value="1"/>
</dbReference>
<dbReference type="Proteomes" id="UP000002218">
    <property type="component" value="Chromosome"/>
</dbReference>
<dbReference type="InterPro" id="IPR017441">
    <property type="entry name" value="Protein_kinase_ATP_BS"/>
</dbReference>
<protein>
    <recommendedName>
        <fullName evidence="1">non-specific serine/threonine protein kinase</fullName>
        <ecNumber evidence="1">2.7.11.1</ecNumber>
    </recommendedName>
</protein>
<dbReference type="EMBL" id="CP001737">
    <property type="protein sequence ID" value="ACV78766.1"/>
    <property type="molecule type" value="Genomic_DNA"/>
</dbReference>
<dbReference type="eggNOG" id="COG2815">
    <property type="taxonomic scope" value="Bacteria"/>
</dbReference>
<feature type="domain" description="PASTA" evidence="14">
    <location>
        <begin position="429"/>
        <end position="495"/>
    </location>
</feature>
<evidence type="ECO:0000256" key="11">
    <source>
        <dbReference type="SAM" id="MobiDB-lite"/>
    </source>
</evidence>
<dbReference type="Gene3D" id="3.30.200.20">
    <property type="entry name" value="Phosphorylase Kinase, domain 1"/>
    <property type="match status" value="1"/>
</dbReference>
<dbReference type="InterPro" id="IPR000719">
    <property type="entry name" value="Prot_kinase_dom"/>
</dbReference>
<dbReference type="RefSeq" id="WP_015747655.1">
    <property type="nucleotide sequence ID" value="NC_013235.1"/>
</dbReference>
<dbReference type="CDD" id="cd14014">
    <property type="entry name" value="STKc_PknB_like"/>
    <property type="match status" value="1"/>
</dbReference>
<evidence type="ECO:0000256" key="10">
    <source>
        <dbReference type="PROSITE-ProRule" id="PRU10141"/>
    </source>
</evidence>
<reference evidence="16" key="1">
    <citation type="submission" date="2009-09" db="EMBL/GenBank/DDBJ databases">
        <title>The complete genome of Nakamurella multipartita DSM 44233.</title>
        <authorList>
            <consortium name="US DOE Joint Genome Institute (JGI-PGF)"/>
            <person name="Lucas S."/>
            <person name="Copeland A."/>
            <person name="Lapidus A."/>
            <person name="Glavina del Rio T."/>
            <person name="Dalin E."/>
            <person name="Tice H."/>
            <person name="Bruce D."/>
            <person name="Goodwin L."/>
            <person name="Pitluck S."/>
            <person name="Kyrpides N."/>
            <person name="Mavromatis K."/>
            <person name="Ivanova N."/>
            <person name="Ovchinnikova G."/>
            <person name="Sims D."/>
            <person name="Meincke L."/>
            <person name="Brettin T."/>
            <person name="Detter J.C."/>
            <person name="Han C."/>
            <person name="Larimer F."/>
            <person name="Land M."/>
            <person name="Hauser L."/>
            <person name="Markowitz V."/>
            <person name="Cheng J.-F."/>
            <person name="Hugenholtz P."/>
            <person name="Woyke T."/>
            <person name="Wu D."/>
            <person name="Klenk H.-P."/>
            <person name="Eisen J.A."/>
        </authorList>
    </citation>
    <scope>NUCLEOTIDE SEQUENCE [LARGE SCALE GENOMIC DNA]</scope>
    <source>
        <strain evidence="16">ATCC 700099 / DSM 44233 / CIP 104796 / JCM 9543 / NBRC 105858 / Y-104</strain>
    </source>
</reference>
<reference evidence="15 16" key="2">
    <citation type="journal article" date="2010" name="Stand. Genomic Sci.">
        <title>Complete genome sequence of Nakamurella multipartita type strain (Y-104).</title>
        <authorList>
            <person name="Tice H."/>
            <person name="Mayilraj S."/>
            <person name="Sims D."/>
            <person name="Lapidus A."/>
            <person name="Nolan M."/>
            <person name="Lucas S."/>
            <person name="Glavina Del Rio T."/>
            <person name="Copeland A."/>
            <person name="Cheng J.F."/>
            <person name="Meincke L."/>
            <person name="Bruce D."/>
            <person name="Goodwin L."/>
            <person name="Pitluck S."/>
            <person name="Ivanova N."/>
            <person name="Mavromatis K."/>
            <person name="Ovchinnikova G."/>
            <person name="Pati A."/>
            <person name="Chen A."/>
            <person name="Palaniappan K."/>
            <person name="Land M."/>
            <person name="Hauser L."/>
            <person name="Chang Y.J."/>
            <person name="Jeffries C.D."/>
            <person name="Detter J.C."/>
            <person name="Brettin T."/>
            <person name="Rohde M."/>
            <person name="Goker M."/>
            <person name="Bristow J."/>
            <person name="Eisen J.A."/>
            <person name="Markowitz V."/>
            <person name="Hugenholtz P."/>
            <person name="Kyrpides N.C."/>
            <person name="Klenk H.P."/>
            <person name="Chen F."/>
        </authorList>
    </citation>
    <scope>NUCLEOTIDE SEQUENCE [LARGE SCALE GENOMIC DNA]</scope>
    <source>
        <strain evidence="16">ATCC 700099 / DSM 44233 / CIP 104796 / JCM 9543 / NBRC 105858 / Y-104</strain>
    </source>
</reference>
<dbReference type="InParanoid" id="C8X6B1"/>
<evidence type="ECO:0000256" key="6">
    <source>
        <dbReference type="ARBA" id="ARBA00022777"/>
    </source>
</evidence>
<dbReference type="GO" id="GO:0004674">
    <property type="term" value="F:protein serine/threonine kinase activity"/>
    <property type="evidence" value="ECO:0007669"/>
    <property type="project" value="UniProtKB-KW"/>
</dbReference>
<dbReference type="CDD" id="cd06577">
    <property type="entry name" value="PASTA_pknB"/>
    <property type="match status" value="5"/>
</dbReference>
<dbReference type="Gene3D" id="1.10.510.10">
    <property type="entry name" value="Transferase(Phosphotransferase) domain 1"/>
    <property type="match status" value="1"/>
</dbReference>
<evidence type="ECO:0000256" key="3">
    <source>
        <dbReference type="ARBA" id="ARBA00022679"/>
    </source>
</evidence>
<proteinExistence type="predicted"/>
<feature type="domain" description="PASTA" evidence="14">
    <location>
        <begin position="358"/>
        <end position="428"/>
    </location>
</feature>
<comment type="catalytic activity">
    <reaction evidence="8">
        <text>L-threonyl-[protein] + ATP = O-phospho-L-threonyl-[protein] + ADP + H(+)</text>
        <dbReference type="Rhea" id="RHEA:46608"/>
        <dbReference type="Rhea" id="RHEA-COMP:11060"/>
        <dbReference type="Rhea" id="RHEA-COMP:11605"/>
        <dbReference type="ChEBI" id="CHEBI:15378"/>
        <dbReference type="ChEBI" id="CHEBI:30013"/>
        <dbReference type="ChEBI" id="CHEBI:30616"/>
        <dbReference type="ChEBI" id="CHEBI:61977"/>
        <dbReference type="ChEBI" id="CHEBI:456216"/>
        <dbReference type="EC" id="2.7.11.1"/>
    </reaction>
</comment>
<dbReference type="PANTHER" id="PTHR43289:SF6">
    <property type="entry name" value="SERINE_THREONINE-PROTEIN KINASE NEKL-3"/>
    <property type="match status" value="1"/>
</dbReference>
<dbReference type="Pfam" id="PF00069">
    <property type="entry name" value="Pkinase"/>
    <property type="match status" value="1"/>
</dbReference>
<keyword evidence="4" id="KW-0677">Repeat</keyword>
<keyword evidence="12" id="KW-0812">Transmembrane</keyword>
<keyword evidence="16" id="KW-1185">Reference proteome</keyword>
<sequence length="702" mass="71229">MTGRYEIGDEVGRGATSVVHRGRDLRLQRDVAIKVLRADRHQDPAFRARLRQQAAAAAVLNHPGIVAVYDTGELPPEDEHAGDPFIVTEWVDGRTLRAELDADGPPPIDRTVALVSEVCRALDFSHKQGILHRAVRAENVMLARDGDRESVKVMDFGMPTTFAPAGNMPAGRRAGPAGAAPDLPAWAAGSLAPEQVRGEPLDARTDVYGAGCLLYELLTGTVPFTGDDAVAVAVRVAGEPVRPPGELAPSVPAELDAVVLTALAKDPLDRYQSAADLRADLARVRVGTPALAAVGAARPGPVGSPPLLAPPTRNRRVDEGEPAPPPRSRRVAAAVGFGIVSALALAAAIWLTMSVLGTPPPARPIAVPDLSGMPLDQARQVLADKGLTAGAVTQADSSAADVGKVVQQRPSGLTQVVGGSPVALVVGRGVSSVALPDLAGLTPDQARSALSAVGLTYAEQQQPSADPDRGKVLAQSPAAHLAAPPGSTVIVTVGTGLTLVTVPDGIVGVGVEEATAILTGAGLSAVGVEQDGVQPRGVVIGTDSAPGQRVPEGSPITLNYSNNALMVMPSLVGRGRDAAAGLLQDQGWAGDASTIGTTSAPAPSPNLIGAIVSQQPAAGSVVPKLGTPVSVGVGVKQITMPALVGRTRAEAQNLLRAAGATAVTVTDAGPPPRGKSGRVASQSVPAGTAITADTAVVIAIYG</sequence>
<keyword evidence="3" id="KW-0808">Transferase</keyword>
<evidence type="ECO:0000259" key="14">
    <source>
        <dbReference type="PROSITE" id="PS51178"/>
    </source>
</evidence>
<keyword evidence="6 15" id="KW-0418">Kinase</keyword>
<evidence type="ECO:0000256" key="5">
    <source>
        <dbReference type="ARBA" id="ARBA00022741"/>
    </source>
</evidence>
<dbReference type="HOGENOM" id="CLU_000288_135_2_11"/>
<dbReference type="AlphaFoldDB" id="C8X6B1"/>
<feature type="transmembrane region" description="Helical" evidence="12">
    <location>
        <begin position="331"/>
        <end position="353"/>
    </location>
</feature>
<evidence type="ECO:0000256" key="8">
    <source>
        <dbReference type="ARBA" id="ARBA00047899"/>
    </source>
</evidence>